<gene>
    <name evidence="1" type="ORF">MIN45_P1030</name>
</gene>
<evidence type="ECO:0000313" key="1">
    <source>
        <dbReference type="EMBL" id="BCX88661.1"/>
    </source>
</evidence>
<name>A0AAU9C9V1_9GAMM</name>
<dbReference type="PROSITE" id="PS51257">
    <property type="entry name" value="PROKAR_LIPOPROTEIN"/>
    <property type="match status" value="1"/>
</dbReference>
<dbReference type="NCBIfam" id="NF040598">
    <property type="entry name" value="Ala_zip_lipo"/>
    <property type="match status" value="1"/>
</dbReference>
<proteinExistence type="predicted"/>
<reference evidence="2" key="1">
    <citation type="journal article" date="2024" name="Int. J. Syst. Evol. Microbiol.">
        <title>Methylomarinovum tepidoasis sp. nov., a moderately thermophilic methanotroph of the family Methylothermaceae isolated from a deep-sea hydrothermal field.</title>
        <authorList>
            <person name="Hirayama H."/>
            <person name="Takaki Y."/>
            <person name="Abe M."/>
            <person name="Miyazaki M."/>
            <person name="Uematsu K."/>
            <person name="Matsui Y."/>
            <person name="Takai K."/>
        </authorList>
    </citation>
    <scope>NUCLEOTIDE SEQUENCE [LARGE SCALE GENOMIC DNA]</scope>
    <source>
        <strain evidence="2">IN45</strain>
    </source>
</reference>
<evidence type="ECO:0000313" key="2">
    <source>
        <dbReference type="Proteomes" id="UP001321450"/>
    </source>
</evidence>
<sequence length="95" mass="10513">MKTFARFFVVAGAVVLMSGCASQVSREEMDHMHHSIHELEAKLAQTDALAHKALSEATTAHEHASEAEELAKECKQMCAAHGAHMEKMFQKSMMK</sequence>
<accession>A0AAU9C9V1</accession>
<organism evidence="1 2">
    <name type="scientific">Methylomarinovum tepidoasis</name>
    <dbReference type="NCBI Taxonomy" id="2840183"/>
    <lineage>
        <taxon>Bacteria</taxon>
        <taxon>Pseudomonadati</taxon>
        <taxon>Pseudomonadota</taxon>
        <taxon>Gammaproteobacteria</taxon>
        <taxon>Methylococcales</taxon>
        <taxon>Methylothermaceae</taxon>
        <taxon>Methylomarinovum</taxon>
    </lineage>
</organism>
<dbReference type="RefSeq" id="WP_286293877.1">
    <property type="nucleotide sequence ID" value="NZ_AP024718.1"/>
</dbReference>
<keyword evidence="2" id="KW-1185">Reference proteome</keyword>
<evidence type="ECO:0008006" key="3">
    <source>
        <dbReference type="Google" id="ProtNLM"/>
    </source>
</evidence>
<dbReference type="EMBL" id="AP024718">
    <property type="protein sequence ID" value="BCX88661.1"/>
    <property type="molecule type" value="Genomic_DNA"/>
</dbReference>
<dbReference type="KEGG" id="meiy:MIN45_P1030"/>
<dbReference type="AlphaFoldDB" id="A0AAU9C9V1"/>
<dbReference type="Proteomes" id="UP001321450">
    <property type="component" value="Chromosome"/>
</dbReference>
<protein>
    <recommendedName>
        <fullName evidence="3">Lipoprotein</fullName>
    </recommendedName>
</protein>
<dbReference type="InterPro" id="IPR021793">
    <property type="entry name" value="Oprl"/>
</dbReference>
<dbReference type="Pfam" id="PF11839">
    <property type="entry name" value="Alanine_zipper"/>
    <property type="match status" value="1"/>
</dbReference>